<dbReference type="PANTHER" id="PTHR37746:SF1">
    <property type="entry name" value="TRANSMEMBRANE PROTEIN"/>
    <property type="match status" value="1"/>
</dbReference>
<keyword evidence="1" id="KW-1133">Transmembrane helix</keyword>
<feature type="transmembrane region" description="Helical" evidence="1">
    <location>
        <begin position="45"/>
        <end position="62"/>
    </location>
</feature>
<comment type="caution">
    <text evidence="2">The sequence shown here is derived from an EMBL/GenBank/DDBJ whole genome shotgun (WGS) entry which is preliminary data.</text>
</comment>
<evidence type="ECO:0000313" key="2">
    <source>
        <dbReference type="EMBL" id="PWA52582.1"/>
    </source>
</evidence>
<reference evidence="2 3" key="1">
    <citation type="journal article" date="2018" name="Mol. Plant">
        <title>The genome of Artemisia annua provides insight into the evolution of Asteraceae family and artemisinin biosynthesis.</title>
        <authorList>
            <person name="Shen Q."/>
            <person name="Zhang L."/>
            <person name="Liao Z."/>
            <person name="Wang S."/>
            <person name="Yan T."/>
            <person name="Shi P."/>
            <person name="Liu M."/>
            <person name="Fu X."/>
            <person name="Pan Q."/>
            <person name="Wang Y."/>
            <person name="Lv Z."/>
            <person name="Lu X."/>
            <person name="Zhang F."/>
            <person name="Jiang W."/>
            <person name="Ma Y."/>
            <person name="Chen M."/>
            <person name="Hao X."/>
            <person name="Li L."/>
            <person name="Tang Y."/>
            <person name="Lv G."/>
            <person name="Zhou Y."/>
            <person name="Sun X."/>
            <person name="Brodelius P.E."/>
            <person name="Rose J.K.C."/>
            <person name="Tang K."/>
        </authorList>
    </citation>
    <scope>NUCLEOTIDE SEQUENCE [LARGE SCALE GENOMIC DNA]</scope>
    <source>
        <strain evidence="3">cv. Huhao1</strain>
        <tissue evidence="2">Leaf</tissue>
    </source>
</reference>
<accession>A0A2U1LUA2</accession>
<protein>
    <recommendedName>
        <fullName evidence="4">Transmembrane protein</fullName>
    </recommendedName>
</protein>
<dbReference type="Proteomes" id="UP000245207">
    <property type="component" value="Unassembled WGS sequence"/>
</dbReference>
<keyword evidence="1" id="KW-0812">Transmembrane</keyword>
<sequence length="324" mass="37488">MEFNSIPLINSIHDVFSKCSNPLFSTIITLYTLVLIYAPSFFLRIVFSPVLNSTVIILLFLLKLGANERSRKQSCFEEARIIDSSVDERLEKENNSLEVRVLDNQDSYYEGLPNDGSNLNSYLVLVSNSLEPKVLEFVDEKQAHVELEVKKDSCMEANQTHADYVPKYGLDMKSNQTGIVVQEGEVKMERDANQMDTTMKILEWNMKAPLEIIYEAYEGEEEEDEENNENNIVSNDKEIVGCERYPSLSMYYPESDTDSSSDGDFPMDVNWETRDSVFFKWEEEEDDREELIEISLDRYGKRSIEFCHNDEDNLIEIDISTTRN</sequence>
<proteinExistence type="predicted"/>
<dbReference type="OrthoDB" id="1939257at2759"/>
<keyword evidence="1" id="KW-0472">Membrane</keyword>
<organism evidence="2 3">
    <name type="scientific">Artemisia annua</name>
    <name type="common">Sweet wormwood</name>
    <dbReference type="NCBI Taxonomy" id="35608"/>
    <lineage>
        <taxon>Eukaryota</taxon>
        <taxon>Viridiplantae</taxon>
        <taxon>Streptophyta</taxon>
        <taxon>Embryophyta</taxon>
        <taxon>Tracheophyta</taxon>
        <taxon>Spermatophyta</taxon>
        <taxon>Magnoliopsida</taxon>
        <taxon>eudicotyledons</taxon>
        <taxon>Gunneridae</taxon>
        <taxon>Pentapetalae</taxon>
        <taxon>asterids</taxon>
        <taxon>campanulids</taxon>
        <taxon>Asterales</taxon>
        <taxon>Asteraceae</taxon>
        <taxon>Asteroideae</taxon>
        <taxon>Anthemideae</taxon>
        <taxon>Artemisiinae</taxon>
        <taxon>Artemisia</taxon>
    </lineage>
</organism>
<evidence type="ECO:0008006" key="4">
    <source>
        <dbReference type="Google" id="ProtNLM"/>
    </source>
</evidence>
<dbReference type="PANTHER" id="PTHR37746">
    <property type="entry name" value="TRANSMEMBRANE PROTEIN"/>
    <property type="match status" value="1"/>
</dbReference>
<gene>
    <name evidence="2" type="ORF">CTI12_AA453190</name>
</gene>
<name>A0A2U1LUA2_ARTAN</name>
<dbReference type="EMBL" id="PKPP01007734">
    <property type="protein sequence ID" value="PWA52582.1"/>
    <property type="molecule type" value="Genomic_DNA"/>
</dbReference>
<evidence type="ECO:0000313" key="3">
    <source>
        <dbReference type="Proteomes" id="UP000245207"/>
    </source>
</evidence>
<keyword evidence="3" id="KW-1185">Reference proteome</keyword>
<dbReference type="AlphaFoldDB" id="A0A2U1LUA2"/>
<evidence type="ECO:0000256" key="1">
    <source>
        <dbReference type="SAM" id="Phobius"/>
    </source>
</evidence>